<keyword evidence="4" id="KW-1185">Reference proteome</keyword>
<evidence type="ECO:0000313" key="4">
    <source>
        <dbReference type="Proteomes" id="UP000184383"/>
    </source>
</evidence>
<dbReference type="InterPro" id="IPR029058">
    <property type="entry name" value="AB_hydrolase_fold"/>
</dbReference>
<dbReference type="Pfam" id="PF03583">
    <property type="entry name" value="LIP"/>
    <property type="match status" value="1"/>
</dbReference>
<dbReference type="PIRSF" id="PIRSF029171">
    <property type="entry name" value="Esterase_LipA"/>
    <property type="match status" value="1"/>
</dbReference>
<keyword evidence="1" id="KW-0378">Hydrolase</keyword>
<dbReference type="PANTHER" id="PTHR34853:SF5">
    <property type="entry name" value="LIP-DOMAIN-CONTAINING PROTEIN-RELATED"/>
    <property type="match status" value="1"/>
</dbReference>
<feature type="signal peptide" evidence="2">
    <location>
        <begin position="1"/>
        <end position="17"/>
    </location>
</feature>
<dbReference type="Proteomes" id="UP000184383">
    <property type="component" value="Unassembled WGS sequence"/>
</dbReference>
<dbReference type="RefSeq" id="XP_040683588.1">
    <property type="nucleotide sequence ID" value="XM_040838207.1"/>
</dbReference>
<dbReference type="InterPro" id="IPR005152">
    <property type="entry name" value="Lipase_secreted"/>
</dbReference>
<evidence type="ECO:0000256" key="1">
    <source>
        <dbReference type="ARBA" id="ARBA00022801"/>
    </source>
</evidence>
<dbReference type="Gene3D" id="1.10.260.130">
    <property type="match status" value="1"/>
</dbReference>
<dbReference type="OrthoDB" id="2373480at2759"/>
<dbReference type="PANTHER" id="PTHR34853">
    <property type="match status" value="1"/>
</dbReference>
<dbReference type="Gene3D" id="3.40.50.1820">
    <property type="entry name" value="alpha/beta hydrolase"/>
    <property type="match status" value="1"/>
</dbReference>
<feature type="chain" id="PRO_5013434647" description="Secretory lipase-domain-containing protein" evidence="2">
    <location>
        <begin position="18"/>
        <end position="451"/>
    </location>
</feature>
<keyword evidence="2" id="KW-0732">Signal</keyword>
<dbReference type="GO" id="GO:0004806">
    <property type="term" value="F:triacylglycerol lipase activity"/>
    <property type="evidence" value="ECO:0007669"/>
    <property type="project" value="UniProtKB-UniRule"/>
</dbReference>
<dbReference type="VEuPathDB" id="FungiDB:ASPWEDRAFT_55432"/>
<accession>A0A1L9R4R2</accession>
<comment type="similarity">
    <text evidence="2">Belongs to the AB hydrolase superfamily. Lipase family.</text>
</comment>
<evidence type="ECO:0000313" key="3">
    <source>
        <dbReference type="EMBL" id="OJJ29911.1"/>
    </source>
</evidence>
<evidence type="ECO:0008006" key="5">
    <source>
        <dbReference type="Google" id="ProtNLM"/>
    </source>
</evidence>
<protein>
    <recommendedName>
        <fullName evidence="5">Secretory lipase-domain-containing protein</fullName>
    </recommendedName>
</protein>
<sequence>MAFLLFLQLLLLPLTLAFPSHYSRDAVPVRPLNDSFYTPPVGYESTAPGTILRSRTPPYPISAFSLAKVNIAAAHQLLYRTTDTFGNASATVSTILVPHNADYTKLLSYQVAEDASNPNCAPSYAFQLHSAAEDGPLGLVMPQLELVFIASALEKGWVVTVPDHLGPKGTFLANTMSGHAVLDGIRAAKLSSNFTHIADHPTISLWGYSGGSLASGFAAELQPSYAPELDIAGAALGGTVPRILPVIEAANKSPFAGLIPSGIQGLANEYPVIQKLIEENIVPEKMAEFEKVKHLCLTGDIFQFFGQDVYNYTRNRDIFTQPDAAKVMDANAMGQKTPKIPLFVYKSAGDEISPVNDTDTLVQNYCSNGATVEYKRDILSEHAAMDIVGAPDAMIWLNERMNRQALKPGCSNSTSLTSLTDPGALGALGVGVVDTLLDLLGKPVGPFQFGI</sequence>
<name>A0A1L9R4R2_ASPWE</name>
<dbReference type="AlphaFoldDB" id="A0A1L9R4R2"/>
<dbReference type="GO" id="GO:0016042">
    <property type="term" value="P:lipid catabolic process"/>
    <property type="evidence" value="ECO:0007669"/>
    <property type="project" value="UniProtKB-UniRule"/>
</dbReference>
<evidence type="ECO:0000256" key="2">
    <source>
        <dbReference type="PIRNR" id="PIRNR029171"/>
    </source>
</evidence>
<dbReference type="SUPFAM" id="SSF53474">
    <property type="entry name" value="alpha/beta-Hydrolases"/>
    <property type="match status" value="1"/>
</dbReference>
<reference evidence="4" key="1">
    <citation type="journal article" date="2017" name="Genome Biol.">
        <title>Comparative genomics reveals high biological diversity and specific adaptations in the industrially and medically important fungal genus Aspergillus.</title>
        <authorList>
            <person name="de Vries R.P."/>
            <person name="Riley R."/>
            <person name="Wiebenga A."/>
            <person name="Aguilar-Osorio G."/>
            <person name="Amillis S."/>
            <person name="Uchima C.A."/>
            <person name="Anderluh G."/>
            <person name="Asadollahi M."/>
            <person name="Askin M."/>
            <person name="Barry K."/>
            <person name="Battaglia E."/>
            <person name="Bayram O."/>
            <person name="Benocci T."/>
            <person name="Braus-Stromeyer S.A."/>
            <person name="Caldana C."/>
            <person name="Canovas D."/>
            <person name="Cerqueira G.C."/>
            <person name="Chen F."/>
            <person name="Chen W."/>
            <person name="Choi C."/>
            <person name="Clum A."/>
            <person name="Dos Santos R.A."/>
            <person name="Damasio A.R."/>
            <person name="Diallinas G."/>
            <person name="Emri T."/>
            <person name="Fekete E."/>
            <person name="Flipphi M."/>
            <person name="Freyberg S."/>
            <person name="Gallo A."/>
            <person name="Gournas C."/>
            <person name="Habgood R."/>
            <person name="Hainaut M."/>
            <person name="Harispe M.L."/>
            <person name="Henrissat B."/>
            <person name="Hilden K.S."/>
            <person name="Hope R."/>
            <person name="Hossain A."/>
            <person name="Karabika E."/>
            <person name="Karaffa L."/>
            <person name="Karanyi Z."/>
            <person name="Krasevec N."/>
            <person name="Kuo A."/>
            <person name="Kusch H."/>
            <person name="LaButti K."/>
            <person name="Lagendijk E.L."/>
            <person name="Lapidus A."/>
            <person name="Levasseur A."/>
            <person name="Lindquist E."/>
            <person name="Lipzen A."/>
            <person name="Logrieco A.F."/>
            <person name="MacCabe A."/>
            <person name="Maekelae M.R."/>
            <person name="Malavazi I."/>
            <person name="Melin P."/>
            <person name="Meyer V."/>
            <person name="Mielnichuk N."/>
            <person name="Miskei M."/>
            <person name="Molnar A.P."/>
            <person name="Mule G."/>
            <person name="Ngan C.Y."/>
            <person name="Orejas M."/>
            <person name="Orosz E."/>
            <person name="Ouedraogo J.P."/>
            <person name="Overkamp K.M."/>
            <person name="Park H.-S."/>
            <person name="Perrone G."/>
            <person name="Piumi F."/>
            <person name="Punt P.J."/>
            <person name="Ram A.F."/>
            <person name="Ramon A."/>
            <person name="Rauscher S."/>
            <person name="Record E."/>
            <person name="Riano-Pachon D.M."/>
            <person name="Robert V."/>
            <person name="Roehrig J."/>
            <person name="Ruller R."/>
            <person name="Salamov A."/>
            <person name="Salih N.S."/>
            <person name="Samson R.A."/>
            <person name="Sandor E."/>
            <person name="Sanguinetti M."/>
            <person name="Schuetze T."/>
            <person name="Sepcic K."/>
            <person name="Shelest E."/>
            <person name="Sherlock G."/>
            <person name="Sophianopoulou V."/>
            <person name="Squina F.M."/>
            <person name="Sun H."/>
            <person name="Susca A."/>
            <person name="Todd R.B."/>
            <person name="Tsang A."/>
            <person name="Unkles S.E."/>
            <person name="van de Wiele N."/>
            <person name="van Rossen-Uffink D."/>
            <person name="Oliveira J.V."/>
            <person name="Vesth T.C."/>
            <person name="Visser J."/>
            <person name="Yu J.-H."/>
            <person name="Zhou M."/>
            <person name="Andersen M.R."/>
            <person name="Archer D.B."/>
            <person name="Baker S.E."/>
            <person name="Benoit I."/>
            <person name="Brakhage A.A."/>
            <person name="Braus G.H."/>
            <person name="Fischer R."/>
            <person name="Frisvad J.C."/>
            <person name="Goldman G.H."/>
            <person name="Houbraken J."/>
            <person name="Oakley B."/>
            <person name="Pocsi I."/>
            <person name="Scazzocchio C."/>
            <person name="Seiboth B."/>
            <person name="vanKuyk P.A."/>
            <person name="Wortman J."/>
            <person name="Dyer P.S."/>
            <person name="Grigoriev I.V."/>
        </authorList>
    </citation>
    <scope>NUCLEOTIDE SEQUENCE [LARGE SCALE GENOMIC DNA]</scope>
    <source>
        <strain evidence="4">DTO 134E9</strain>
    </source>
</reference>
<organism evidence="3 4">
    <name type="scientific">Aspergillus wentii DTO 134E9</name>
    <dbReference type="NCBI Taxonomy" id="1073089"/>
    <lineage>
        <taxon>Eukaryota</taxon>
        <taxon>Fungi</taxon>
        <taxon>Dikarya</taxon>
        <taxon>Ascomycota</taxon>
        <taxon>Pezizomycotina</taxon>
        <taxon>Eurotiomycetes</taxon>
        <taxon>Eurotiomycetidae</taxon>
        <taxon>Eurotiales</taxon>
        <taxon>Aspergillaceae</taxon>
        <taxon>Aspergillus</taxon>
        <taxon>Aspergillus subgen. Cremei</taxon>
    </lineage>
</organism>
<proteinExistence type="inferred from homology"/>
<gene>
    <name evidence="3" type="ORF">ASPWEDRAFT_55432</name>
</gene>
<dbReference type="EMBL" id="KV878218">
    <property type="protein sequence ID" value="OJJ29911.1"/>
    <property type="molecule type" value="Genomic_DNA"/>
</dbReference>
<dbReference type="GeneID" id="63754055"/>